<reference evidence="2 3" key="1">
    <citation type="submission" date="2019-01" db="EMBL/GenBank/DDBJ databases">
        <title>Intercellular communication is required for trap formation in the nematode-trapping fungus Duddingtonia flagrans.</title>
        <authorList>
            <person name="Youssar L."/>
            <person name="Wernet V."/>
            <person name="Hensel N."/>
            <person name="Hildebrandt H.-G."/>
            <person name="Fischer R."/>
        </authorList>
    </citation>
    <scope>NUCLEOTIDE SEQUENCE [LARGE SCALE GENOMIC DNA]</scope>
    <source>
        <strain evidence="2 3">CBS H-5679</strain>
    </source>
</reference>
<proteinExistence type="predicted"/>
<dbReference type="RefSeq" id="XP_067494531.1">
    <property type="nucleotide sequence ID" value="XM_067629669.1"/>
</dbReference>
<dbReference type="VEuPathDB" id="FungiDB:DFL_000011"/>
<gene>
    <name evidence="2" type="ORF">DFL_000011</name>
</gene>
<sequence>MANVHWRSISRDNIGSIFGPDNNLRVYSSDCAYDELGHVIGLAQHGRTTENVGDPLNGFQIVVEKDDIDQFFEEPTSTVAFLPDKSVGVTSTILYDPLGRAVGTLHPNHSWEKVVFGPWHETRWDMGDTVLTNPKTDLDIRGLFQLLTDDRYPPTWYYARVGGQLGTEERSAAVNSAVYAATPTIIHIDSMGRPVVSIIDNGEYGKYATCTVLDIQGETLATIDPQGRTVENNSYDVKGNRIHSSSMEAGERWVLTDAMGMEIQRWDSRRQMFRTSRDELHRPTAIFLSENGQNEICIEKTVYGETLGDTAEEHNQRGQVVKLLDQAGVVKNNRYDFKGNLLAIERQLAKGYKTTIDWLTDVPLEVNCPDRSVIFDEYNASMMLKAIKVNIQGESDLTIVQNINYDARGQRTLVEYGNGVSTTNGYDKDTFNLKRVRTKRNRPRKDVMQDLFCFYDAMNNITQIRDDAQQTIYFRNQRVDPTANYTYDPEYRLIAASGREHLGQSAGRKNEPGAPGPWNSIQTRLEHPEDSNAMGRYLETYSYDNFGNIISIRHQGSDPSNPGWTRNYTYSSPSQIEPGKFNNRLNPTSVNSQTETYRYDGLEGMHGNITKMPHLSIMAWNYRDQLRATSRQIIITGDIPETTWYIYNASSQRVRKITERQNPQGKEPVKLEETTYLGLNDMYREYGGNGNVSSRKDAISIIDDKKRVAVIGTQFIPNYGNGTGPSLPLRLIRYQVSTRIGLDAMLLTNSPGDVP</sequence>
<feature type="region of interest" description="Disordered" evidence="1">
    <location>
        <begin position="501"/>
        <end position="522"/>
    </location>
</feature>
<evidence type="ECO:0000256" key="1">
    <source>
        <dbReference type="SAM" id="MobiDB-lite"/>
    </source>
</evidence>
<comment type="caution">
    <text evidence="2">The sequence shown here is derived from an EMBL/GenBank/DDBJ whole genome shotgun (WGS) entry which is preliminary data.</text>
</comment>
<protein>
    <recommendedName>
        <fullName evidence="4">Insecticide toxin TcdB middle/N-terminal domain-containing protein</fullName>
    </recommendedName>
</protein>
<dbReference type="Gene3D" id="2.180.10.10">
    <property type="entry name" value="RHS repeat-associated core"/>
    <property type="match status" value="1"/>
</dbReference>
<dbReference type="OrthoDB" id="5426877at2759"/>
<evidence type="ECO:0000313" key="3">
    <source>
        <dbReference type="Proteomes" id="UP000283090"/>
    </source>
</evidence>
<dbReference type="GeneID" id="93582322"/>
<evidence type="ECO:0000313" key="2">
    <source>
        <dbReference type="EMBL" id="RVD88987.1"/>
    </source>
</evidence>
<evidence type="ECO:0008006" key="4">
    <source>
        <dbReference type="Google" id="ProtNLM"/>
    </source>
</evidence>
<name>A0A437ADW4_ARTFL</name>
<organism evidence="2 3">
    <name type="scientific">Arthrobotrys flagrans</name>
    <name type="common">Nematode-trapping fungus</name>
    <name type="synonym">Trichothecium flagrans</name>
    <dbReference type="NCBI Taxonomy" id="97331"/>
    <lineage>
        <taxon>Eukaryota</taxon>
        <taxon>Fungi</taxon>
        <taxon>Dikarya</taxon>
        <taxon>Ascomycota</taxon>
        <taxon>Pezizomycotina</taxon>
        <taxon>Orbiliomycetes</taxon>
        <taxon>Orbiliales</taxon>
        <taxon>Orbiliaceae</taxon>
        <taxon>Arthrobotrys</taxon>
    </lineage>
</organism>
<dbReference type="AlphaFoldDB" id="A0A437ADW4"/>
<keyword evidence="3" id="KW-1185">Reference proteome</keyword>
<dbReference type="EMBL" id="SAEB01000001">
    <property type="protein sequence ID" value="RVD88987.1"/>
    <property type="molecule type" value="Genomic_DNA"/>
</dbReference>
<dbReference type="Proteomes" id="UP000283090">
    <property type="component" value="Unassembled WGS sequence"/>
</dbReference>
<accession>A0A437ADW4</accession>
<dbReference type="STRING" id="97331.A0A437ADW4"/>